<evidence type="ECO:0000313" key="2">
    <source>
        <dbReference type="Proteomes" id="UP001153334"/>
    </source>
</evidence>
<gene>
    <name evidence="1" type="ORF">ONZ43_g1290</name>
</gene>
<accession>A0ACC2J521</accession>
<reference evidence="1" key="1">
    <citation type="submission" date="2022-11" db="EMBL/GenBank/DDBJ databases">
        <title>Genome Sequence of Nemania bipapillata.</title>
        <authorList>
            <person name="Buettner E."/>
        </authorList>
    </citation>
    <scope>NUCLEOTIDE SEQUENCE</scope>
    <source>
        <strain evidence="1">CP14</strain>
    </source>
</reference>
<sequence length="224" mass="25009">MGSKLCNEDVTGPSDANKAILAVYDIFGFFPQTLQGADILAAGNGQESYQVFMPDFFEGNAAKIEWYPPKTKEQQACLGEWFQCADWSVHRKKLPGLLRAAEEINPEIKAWGIIGYCWGGKMASIVAGDEPGLFKVAVQTSPARIDHKDAQHVKIPTMLLASEEESVESVEQYAEHLDVPKHVERFEDQVHGFMSARADLADGRARKEYERGYALALKFFNDHL</sequence>
<keyword evidence="2" id="KW-1185">Reference proteome</keyword>
<protein>
    <submittedName>
        <fullName evidence="1">Uncharacterized protein</fullName>
    </submittedName>
</protein>
<dbReference type="Proteomes" id="UP001153334">
    <property type="component" value="Unassembled WGS sequence"/>
</dbReference>
<evidence type="ECO:0000313" key="1">
    <source>
        <dbReference type="EMBL" id="KAJ8122549.1"/>
    </source>
</evidence>
<comment type="caution">
    <text evidence="1">The sequence shown here is derived from an EMBL/GenBank/DDBJ whole genome shotgun (WGS) entry which is preliminary data.</text>
</comment>
<name>A0ACC2J521_9PEZI</name>
<proteinExistence type="predicted"/>
<organism evidence="1 2">
    <name type="scientific">Nemania bipapillata</name>
    <dbReference type="NCBI Taxonomy" id="110536"/>
    <lineage>
        <taxon>Eukaryota</taxon>
        <taxon>Fungi</taxon>
        <taxon>Dikarya</taxon>
        <taxon>Ascomycota</taxon>
        <taxon>Pezizomycotina</taxon>
        <taxon>Sordariomycetes</taxon>
        <taxon>Xylariomycetidae</taxon>
        <taxon>Xylariales</taxon>
        <taxon>Xylariaceae</taxon>
        <taxon>Nemania</taxon>
    </lineage>
</organism>
<dbReference type="EMBL" id="JAPESX010000212">
    <property type="protein sequence ID" value="KAJ8122549.1"/>
    <property type="molecule type" value="Genomic_DNA"/>
</dbReference>